<dbReference type="SUPFAM" id="SSF46689">
    <property type="entry name" value="Homeodomain-like"/>
    <property type="match status" value="1"/>
</dbReference>
<dbReference type="InterPro" id="IPR001647">
    <property type="entry name" value="HTH_TetR"/>
</dbReference>
<name>A0ABW3U005_9BACL</name>
<dbReference type="InterPro" id="IPR050624">
    <property type="entry name" value="HTH-type_Tx_Regulator"/>
</dbReference>
<dbReference type="Pfam" id="PF00440">
    <property type="entry name" value="TetR_N"/>
    <property type="match status" value="1"/>
</dbReference>
<comment type="caution">
    <text evidence="4">The sequence shown here is derived from an EMBL/GenBank/DDBJ whole genome shotgun (WGS) entry which is preliminary data.</text>
</comment>
<dbReference type="PANTHER" id="PTHR43479">
    <property type="entry name" value="ACREF/ENVCD OPERON REPRESSOR-RELATED"/>
    <property type="match status" value="1"/>
</dbReference>
<evidence type="ECO:0000259" key="3">
    <source>
        <dbReference type="PROSITE" id="PS50977"/>
    </source>
</evidence>
<gene>
    <name evidence="4" type="ORF">ACFQ38_07410</name>
</gene>
<keyword evidence="5" id="KW-1185">Reference proteome</keyword>
<reference evidence="5" key="1">
    <citation type="journal article" date="2019" name="Int. J. Syst. Evol. Microbiol.">
        <title>The Global Catalogue of Microorganisms (GCM) 10K type strain sequencing project: providing services to taxonomists for standard genome sequencing and annotation.</title>
        <authorList>
            <consortium name="The Broad Institute Genomics Platform"/>
            <consortium name="The Broad Institute Genome Sequencing Center for Infectious Disease"/>
            <person name="Wu L."/>
            <person name="Ma J."/>
        </authorList>
    </citation>
    <scope>NUCLEOTIDE SEQUENCE [LARGE SCALE GENOMIC DNA]</scope>
    <source>
        <strain evidence="5">CCUG 53915</strain>
    </source>
</reference>
<dbReference type="EMBL" id="JBHTLT010000035">
    <property type="protein sequence ID" value="MFD1204927.1"/>
    <property type="molecule type" value="Genomic_DNA"/>
</dbReference>
<dbReference type="RefSeq" id="WP_336824321.1">
    <property type="nucleotide sequence ID" value="NZ_JBHTLT010000035.1"/>
</dbReference>
<feature type="domain" description="HTH tetR-type" evidence="3">
    <location>
        <begin position="2"/>
        <end position="62"/>
    </location>
</feature>
<evidence type="ECO:0000313" key="5">
    <source>
        <dbReference type="Proteomes" id="UP001597231"/>
    </source>
</evidence>
<evidence type="ECO:0000313" key="4">
    <source>
        <dbReference type="EMBL" id="MFD1204927.1"/>
    </source>
</evidence>
<sequence>MNDRKTHVLLTAQRLFTNKGFFTTSVQDIIDESKISKGTFYNYFSSKNECLIAIIENAHEAFVAQRREILVGNRKDDKSILAEQILIRLRLNREMKLLPIYEAVFHSSDDELRNFVKQLHYDELRWFTTRLIDVYGKDSEKYVVDCAIMIYGAIHQLIHFWSATSPKSINLNDLVHFTIRRLDAIMFDLMKNKDSLLGKHFLDNLFTNETSSTIMKEQLIAKLQSLLNGQQKDGHDNRLQYIEFLIEELSAMEPRLFIIESVNRSLREVYADSNEANRINEVVSLTWKYIDKMQS</sequence>
<organism evidence="4 5">
    <name type="scientific">Sporosarcina contaminans</name>
    <dbReference type="NCBI Taxonomy" id="633403"/>
    <lineage>
        <taxon>Bacteria</taxon>
        <taxon>Bacillati</taxon>
        <taxon>Bacillota</taxon>
        <taxon>Bacilli</taxon>
        <taxon>Bacillales</taxon>
        <taxon>Caryophanaceae</taxon>
        <taxon>Sporosarcina</taxon>
    </lineage>
</organism>
<dbReference type="Gene3D" id="1.10.357.10">
    <property type="entry name" value="Tetracycline Repressor, domain 2"/>
    <property type="match status" value="1"/>
</dbReference>
<evidence type="ECO:0000256" key="2">
    <source>
        <dbReference type="PROSITE-ProRule" id="PRU00335"/>
    </source>
</evidence>
<protein>
    <submittedName>
        <fullName evidence="4">TetR/AcrR family transcriptional regulator</fullName>
    </submittedName>
</protein>
<dbReference type="Proteomes" id="UP001597231">
    <property type="component" value="Unassembled WGS sequence"/>
</dbReference>
<keyword evidence="1 2" id="KW-0238">DNA-binding</keyword>
<dbReference type="PROSITE" id="PS01081">
    <property type="entry name" value="HTH_TETR_1"/>
    <property type="match status" value="1"/>
</dbReference>
<proteinExistence type="predicted"/>
<evidence type="ECO:0000256" key="1">
    <source>
        <dbReference type="ARBA" id="ARBA00023125"/>
    </source>
</evidence>
<dbReference type="PANTHER" id="PTHR43479:SF22">
    <property type="entry name" value="TRANSCRIPTIONAL REGULATOR, TETR FAMILY"/>
    <property type="match status" value="1"/>
</dbReference>
<feature type="DNA-binding region" description="H-T-H motif" evidence="2">
    <location>
        <begin position="25"/>
        <end position="44"/>
    </location>
</feature>
<dbReference type="InterPro" id="IPR023772">
    <property type="entry name" value="DNA-bd_HTH_TetR-type_CS"/>
</dbReference>
<dbReference type="PRINTS" id="PR00455">
    <property type="entry name" value="HTHTETR"/>
</dbReference>
<accession>A0ABW3U005</accession>
<dbReference type="PROSITE" id="PS50977">
    <property type="entry name" value="HTH_TETR_2"/>
    <property type="match status" value="1"/>
</dbReference>
<dbReference type="InterPro" id="IPR009057">
    <property type="entry name" value="Homeodomain-like_sf"/>
</dbReference>